<dbReference type="InterPro" id="IPR011990">
    <property type="entry name" value="TPR-like_helical_dom_sf"/>
</dbReference>
<reference evidence="3 4" key="1">
    <citation type="submission" date="2019-03" db="EMBL/GenBank/DDBJ databases">
        <title>Empedobacter tilapiae sp. nov., isolated from an intestine of Nile tilapia Oreochromis niloticus.</title>
        <authorList>
            <person name="Kim Y.-O."/>
            <person name="Yoon J.-H."/>
        </authorList>
    </citation>
    <scope>NUCLEOTIDE SEQUENCE [LARGE SCALE GENOMIC DNA]</scope>
    <source>
        <strain evidence="3 4">MRS2</strain>
    </source>
</reference>
<dbReference type="SUPFAM" id="SSF81901">
    <property type="entry name" value="HCP-like"/>
    <property type="match status" value="2"/>
</dbReference>
<dbReference type="PANTHER" id="PTHR11102:SF160">
    <property type="entry name" value="ERAD-ASSOCIATED E3 UBIQUITIN-PROTEIN LIGASE COMPONENT HRD3"/>
    <property type="match status" value="1"/>
</dbReference>
<protein>
    <submittedName>
        <fullName evidence="3">Sel1 repeat family protein</fullName>
    </submittedName>
</protein>
<feature type="coiled-coil region" evidence="1">
    <location>
        <begin position="20"/>
        <end position="54"/>
    </location>
</feature>
<dbReference type="Pfam" id="PF08238">
    <property type="entry name" value="Sel1"/>
    <property type="match status" value="8"/>
</dbReference>
<evidence type="ECO:0000256" key="1">
    <source>
        <dbReference type="SAM" id="Coils"/>
    </source>
</evidence>
<keyword evidence="2" id="KW-0732">Signal</keyword>
<evidence type="ECO:0000256" key="2">
    <source>
        <dbReference type="SAM" id="SignalP"/>
    </source>
</evidence>
<keyword evidence="4" id="KW-1185">Reference proteome</keyword>
<keyword evidence="1" id="KW-0175">Coiled coil</keyword>
<sequence>MKKLYTFLILIFAFTFAQAQNDIKARIEFEEAEKAFTEENYETALKHLNQTEKELGRWTPNVSYLKIESLYSLTDMGNFEDPNMQPLYEEVTKYMAYLNKLKSDDVPMEKYKVVYGIEKTLKVLKIDEPQSPEFLKAKKEHDAKNYDAAIPLYEKLAKQGNSWAMRNLGLVYETKKDNEKAKEWYQKAAQMGHPRGFYFLGWYADKDGNTTKALEYYQQAVDLGDVAGLLGIGDLYKQGKSVTKDYKKAEEYYKKAAVKDRSEAMYKIGTLYHNGGNGIAQNHKTAMEWYLKAAEKKNTNAMGEIGWIYQHGQGDYAKDYKKAAEWYQKRIDYGDNYGFLNLGDLYSLSDNSQSQKELESYEKAAEAGYLKGMLETANLYFSGKGGITKDYAKAAKYYEEYYNDKKENESYINNLIEIYNRGGNGIEKDKEKAKYWKEIRRK</sequence>
<gene>
    <name evidence="3" type="ORF">E4J94_15935</name>
</gene>
<proteinExistence type="predicted"/>
<dbReference type="OrthoDB" id="1186419at2"/>
<dbReference type="SMART" id="SM00671">
    <property type="entry name" value="SEL1"/>
    <property type="match status" value="6"/>
</dbReference>
<dbReference type="InterPro" id="IPR006597">
    <property type="entry name" value="Sel1-like"/>
</dbReference>
<evidence type="ECO:0000313" key="4">
    <source>
        <dbReference type="Proteomes" id="UP000297998"/>
    </source>
</evidence>
<feature type="chain" id="PRO_5021191713" evidence="2">
    <location>
        <begin position="20"/>
        <end position="442"/>
    </location>
</feature>
<feature type="signal peptide" evidence="2">
    <location>
        <begin position="1"/>
        <end position="19"/>
    </location>
</feature>
<organism evidence="3 4">
    <name type="scientific">Empedobacter tilapiae</name>
    <dbReference type="NCBI Taxonomy" id="2491114"/>
    <lineage>
        <taxon>Bacteria</taxon>
        <taxon>Pseudomonadati</taxon>
        <taxon>Bacteroidota</taxon>
        <taxon>Flavobacteriia</taxon>
        <taxon>Flavobacteriales</taxon>
        <taxon>Weeksellaceae</taxon>
        <taxon>Empedobacter</taxon>
    </lineage>
</organism>
<evidence type="ECO:0000313" key="3">
    <source>
        <dbReference type="EMBL" id="TGN22534.1"/>
    </source>
</evidence>
<comment type="caution">
    <text evidence="3">The sequence shown here is derived from an EMBL/GenBank/DDBJ whole genome shotgun (WGS) entry which is preliminary data.</text>
</comment>
<dbReference type="Proteomes" id="UP000297998">
    <property type="component" value="Unassembled WGS sequence"/>
</dbReference>
<name>A0A4Z1B492_9FLAO</name>
<dbReference type="Gene3D" id="1.25.40.10">
    <property type="entry name" value="Tetratricopeptide repeat domain"/>
    <property type="match status" value="2"/>
</dbReference>
<dbReference type="InterPro" id="IPR050767">
    <property type="entry name" value="Sel1_AlgK"/>
</dbReference>
<dbReference type="PANTHER" id="PTHR11102">
    <property type="entry name" value="SEL-1-LIKE PROTEIN"/>
    <property type="match status" value="1"/>
</dbReference>
<accession>A0A4Z1B492</accession>
<dbReference type="AlphaFoldDB" id="A0A4Z1B492"/>
<dbReference type="EMBL" id="SRPE01000014">
    <property type="protein sequence ID" value="TGN22534.1"/>
    <property type="molecule type" value="Genomic_DNA"/>
</dbReference>
<dbReference type="RefSeq" id="WP_135836780.1">
    <property type="nucleotide sequence ID" value="NZ_SRPE01000014.1"/>
</dbReference>